<dbReference type="EMBL" id="CM042015">
    <property type="protein sequence ID" value="KAI3708727.1"/>
    <property type="molecule type" value="Genomic_DNA"/>
</dbReference>
<sequence length="95" mass="10969">MQLLMPQFDADEACSVVLRSISQFRNSTPSASKRSLSLSYRIKASSEDTFETSEIGEVFSSLKEKNNRSPDSPREHRLLLRIRQRANMRRCMLCQ</sequence>
<dbReference type="Proteomes" id="UP001055811">
    <property type="component" value="Linkage Group LG07"/>
</dbReference>
<reference evidence="2" key="1">
    <citation type="journal article" date="2022" name="Mol. Ecol. Resour.">
        <title>The genomes of chicory, endive, great burdock and yacon provide insights into Asteraceae palaeo-polyploidization history and plant inulin production.</title>
        <authorList>
            <person name="Fan W."/>
            <person name="Wang S."/>
            <person name="Wang H."/>
            <person name="Wang A."/>
            <person name="Jiang F."/>
            <person name="Liu H."/>
            <person name="Zhao H."/>
            <person name="Xu D."/>
            <person name="Zhang Y."/>
        </authorList>
    </citation>
    <scope>NUCLEOTIDE SEQUENCE [LARGE SCALE GENOMIC DNA]</scope>
    <source>
        <strain evidence="2">cv. Punajuju</strain>
    </source>
</reference>
<protein>
    <submittedName>
        <fullName evidence="1">Uncharacterized protein</fullName>
    </submittedName>
</protein>
<accession>A0ACB9AEV7</accession>
<keyword evidence="2" id="KW-1185">Reference proteome</keyword>
<reference evidence="1 2" key="2">
    <citation type="journal article" date="2022" name="Mol. Ecol. Resour.">
        <title>The genomes of chicory, endive, great burdock and yacon provide insights into Asteraceae paleo-polyploidization history and plant inulin production.</title>
        <authorList>
            <person name="Fan W."/>
            <person name="Wang S."/>
            <person name="Wang H."/>
            <person name="Wang A."/>
            <person name="Jiang F."/>
            <person name="Liu H."/>
            <person name="Zhao H."/>
            <person name="Xu D."/>
            <person name="Zhang Y."/>
        </authorList>
    </citation>
    <scope>NUCLEOTIDE SEQUENCE [LARGE SCALE GENOMIC DNA]</scope>
    <source>
        <strain evidence="2">cv. Punajuju</strain>
        <tissue evidence="1">Leaves</tissue>
    </source>
</reference>
<comment type="caution">
    <text evidence="1">The sequence shown here is derived from an EMBL/GenBank/DDBJ whole genome shotgun (WGS) entry which is preliminary data.</text>
</comment>
<evidence type="ECO:0000313" key="1">
    <source>
        <dbReference type="EMBL" id="KAI3708727.1"/>
    </source>
</evidence>
<gene>
    <name evidence="1" type="ORF">L2E82_38132</name>
</gene>
<name>A0ACB9AEV7_CICIN</name>
<proteinExistence type="predicted"/>
<organism evidence="1 2">
    <name type="scientific">Cichorium intybus</name>
    <name type="common">Chicory</name>
    <dbReference type="NCBI Taxonomy" id="13427"/>
    <lineage>
        <taxon>Eukaryota</taxon>
        <taxon>Viridiplantae</taxon>
        <taxon>Streptophyta</taxon>
        <taxon>Embryophyta</taxon>
        <taxon>Tracheophyta</taxon>
        <taxon>Spermatophyta</taxon>
        <taxon>Magnoliopsida</taxon>
        <taxon>eudicotyledons</taxon>
        <taxon>Gunneridae</taxon>
        <taxon>Pentapetalae</taxon>
        <taxon>asterids</taxon>
        <taxon>campanulids</taxon>
        <taxon>Asterales</taxon>
        <taxon>Asteraceae</taxon>
        <taxon>Cichorioideae</taxon>
        <taxon>Cichorieae</taxon>
        <taxon>Cichoriinae</taxon>
        <taxon>Cichorium</taxon>
    </lineage>
</organism>
<evidence type="ECO:0000313" key="2">
    <source>
        <dbReference type="Proteomes" id="UP001055811"/>
    </source>
</evidence>